<organism evidence="1 2">
    <name type="scientific">candidate division WWE3 bacterium RBG_19FT_COMBO_34_6</name>
    <dbReference type="NCBI Taxonomy" id="1802612"/>
    <lineage>
        <taxon>Bacteria</taxon>
        <taxon>Katanobacteria</taxon>
    </lineage>
</organism>
<accession>A0A1F4ULP8</accession>
<dbReference type="EMBL" id="MEUV01000020">
    <property type="protein sequence ID" value="OGC45877.1"/>
    <property type="molecule type" value="Genomic_DNA"/>
</dbReference>
<comment type="caution">
    <text evidence="1">The sequence shown here is derived from an EMBL/GenBank/DDBJ whole genome shotgun (WGS) entry which is preliminary data.</text>
</comment>
<proteinExistence type="predicted"/>
<gene>
    <name evidence="1" type="ORF">A2V49_04150</name>
</gene>
<name>A0A1F4ULP8_UNCKA</name>
<dbReference type="Proteomes" id="UP000178615">
    <property type="component" value="Unassembled WGS sequence"/>
</dbReference>
<protein>
    <submittedName>
        <fullName evidence="1">Uncharacterized protein</fullName>
    </submittedName>
</protein>
<dbReference type="AlphaFoldDB" id="A0A1F4ULP8"/>
<evidence type="ECO:0000313" key="1">
    <source>
        <dbReference type="EMBL" id="OGC45877.1"/>
    </source>
</evidence>
<evidence type="ECO:0000313" key="2">
    <source>
        <dbReference type="Proteomes" id="UP000178615"/>
    </source>
</evidence>
<sequence length="229" mass="26614">MASIQERWDRQLVMYIRLDYYRDILSRTFSKEVTDQIIKDIKPEEIVKLPNKENLNISAIVETIDQIIKDDLTEIDEFMKILSEIEIIKVDEQKFLLAKTQQNYLLKIQEFLKNLGLLNPRDEKILRILIENASFVSIIDDFSDNVKELTDALKNSLKDLPENIGDALEEKFAEVPIEISNERAKEVLRDFLELLIVDGLMKEGINSLMDVPPAKLSLMEKSLKDFVNN</sequence>
<reference evidence="1 2" key="1">
    <citation type="journal article" date="2016" name="Nat. Commun.">
        <title>Thousands of microbial genomes shed light on interconnected biogeochemical processes in an aquifer system.</title>
        <authorList>
            <person name="Anantharaman K."/>
            <person name="Brown C.T."/>
            <person name="Hug L.A."/>
            <person name="Sharon I."/>
            <person name="Castelle C.J."/>
            <person name="Probst A.J."/>
            <person name="Thomas B.C."/>
            <person name="Singh A."/>
            <person name="Wilkins M.J."/>
            <person name="Karaoz U."/>
            <person name="Brodie E.L."/>
            <person name="Williams K.H."/>
            <person name="Hubbard S.S."/>
            <person name="Banfield J.F."/>
        </authorList>
    </citation>
    <scope>NUCLEOTIDE SEQUENCE [LARGE SCALE GENOMIC DNA]</scope>
</reference>